<gene>
    <name evidence="3" type="ORF">D2T30_19425</name>
</gene>
<dbReference type="InterPro" id="IPR002823">
    <property type="entry name" value="DUF112_TM"/>
</dbReference>
<dbReference type="PANTHER" id="PTHR35342:SF5">
    <property type="entry name" value="TRICARBOXYLIC TRANSPORT PROTEIN"/>
    <property type="match status" value="1"/>
</dbReference>
<feature type="transmembrane region" description="Helical" evidence="1">
    <location>
        <begin position="390"/>
        <end position="408"/>
    </location>
</feature>
<proteinExistence type="predicted"/>
<evidence type="ECO:0000313" key="3">
    <source>
        <dbReference type="EMBL" id="RWR17319.1"/>
    </source>
</evidence>
<dbReference type="RefSeq" id="WP_128187661.1">
    <property type="nucleotide sequence ID" value="NZ_JBHRSO010000009.1"/>
</dbReference>
<feature type="transmembrane region" description="Helical" evidence="1">
    <location>
        <begin position="465"/>
        <end position="488"/>
    </location>
</feature>
<feature type="transmembrane region" description="Helical" evidence="1">
    <location>
        <begin position="21"/>
        <end position="50"/>
    </location>
</feature>
<feature type="domain" description="DUF112" evidence="2">
    <location>
        <begin position="21"/>
        <end position="439"/>
    </location>
</feature>
<protein>
    <submittedName>
        <fullName evidence="3">C4-dicarboxylate ABC transporter permease</fullName>
    </submittedName>
</protein>
<comment type="caution">
    <text evidence="3">The sequence shown here is derived from an EMBL/GenBank/DDBJ whole genome shotgun (WGS) entry which is preliminary data.</text>
</comment>
<accession>A0A443JA74</accession>
<feature type="transmembrane region" description="Helical" evidence="1">
    <location>
        <begin position="62"/>
        <end position="83"/>
    </location>
</feature>
<keyword evidence="1" id="KW-0472">Membrane</keyword>
<feature type="transmembrane region" description="Helical" evidence="1">
    <location>
        <begin position="109"/>
        <end position="133"/>
    </location>
</feature>
<dbReference type="AlphaFoldDB" id="A0A443JA74"/>
<feature type="transmembrane region" description="Helical" evidence="1">
    <location>
        <begin position="205"/>
        <end position="223"/>
    </location>
</feature>
<reference evidence="3 4" key="1">
    <citation type="submission" date="2019-01" db="EMBL/GenBank/DDBJ databases">
        <title>Sinorhodobacter populi sp. nov. isolated from the symptomatic bark tissue of Populus euramericana canker.</title>
        <authorList>
            <person name="Xu G."/>
        </authorList>
    </citation>
    <scope>NUCLEOTIDE SEQUENCE [LARGE SCALE GENOMIC DNA]</scope>
    <source>
        <strain evidence="3 4">SK2B-1</strain>
    </source>
</reference>
<evidence type="ECO:0000256" key="1">
    <source>
        <dbReference type="SAM" id="Phobius"/>
    </source>
</evidence>
<evidence type="ECO:0000313" key="4">
    <source>
        <dbReference type="Proteomes" id="UP000284476"/>
    </source>
</evidence>
<keyword evidence="1" id="KW-0812">Transmembrane</keyword>
<dbReference type="PANTHER" id="PTHR35342">
    <property type="entry name" value="TRICARBOXYLIC TRANSPORT PROTEIN"/>
    <property type="match status" value="1"/>
</dbReference>
<feature type="transmembrane region" description="Helical" evidence="1">
    <location>
        <begin position="414"/>
        <end position="444"/>
    </location>
</feature>
<name>A0A443JA74_9RHOB</name>
<feature type="transmembrane region" description="Helical" evidence="1">
    <location>
        <begin position="357"/>
        <end position="378"/>
    </location>
</feature>
<keyword evidence="1" id="KW-1133">Transmembrane helix</keyword>
<feature type="transmembrane region" description="Helical" evidence="1">
    <location>
        <begin position="168"/>
        <end position="185"/>
    </location>
</feature>
<sequence length="506" mass="52269">MQQLESLGAGIMTLGSHPMAILLAIVGVALGILVGATPGLSVAMGVAIALPFTFGMDPVSGILLICGIFFGGVYGGSITSILLRIPGTPASAAITIDGNEMARRGEGGIALSIAAISSYIGGTISVMVMVFLGPVIAGFALNFSAAETFALAVFGLSVIAGISAESPVKGIIAGILGLIVATVGLDPMAGMPRFTGGMSELYEVPLIPVMIGLFAMSEAFRAFENSKGSVKETAMQLGRLFPGMSLWRRLSTSILRSTGIGTIIGMVPGAGSDIAGFVAYNEARRFSKTPETFGKGEPAVIASCEASASACTGGALLTMLTLGIPGDAVTAIMLGALTLQGLQPGPLLFEHNSDLVFTLFAGMLLCYLAMVIMGLLCSRVVGRVVRVPRSILTPGIIALCTVGTYALNNSMFDVYLMLIAGGVGYFMQKWGFPASPVILALIMGPMAEANFRRALSMSGGSYDFLYTRPITVVLLLLALFTIVMPFLLSLKRKLTSAKAGSVATNT</sequence>
<organism evidence="3 4">
    <name type="scientific">Paenirhodobacter populi</name>
    <dbReference type="NCBI Taxonomy" id="2306993"/>
    <lineage>
        <taxon>Bacteria</taxon>
        <taxon>Pseudomonadati</taxon>
        <taxon>Pseudomonadota</taxon>
        <taxon>Alphaproteobacteria</taxon>
        <taxon>Rhodobacterales</taxon>
        <taxon>Rhodobacter group</taxon>
        <taxon>Paenirhodobacter</taxon>
    </lineage>
</organism>
<feature type="transmembrane region" description="Helical" evidence="1">
    <location>
        <begin position="139"/>
        <end position="161"/>
    </location>
</feature>
<dbReference type="Pfam" id="PF01970">
    <property type="entry name" value="TctA"/>
    <property type="match status" value="1"/>
</dbReference>
<dbReference type="Proteomes" id="UP000284476">
    <property type="component" value="Unassembled WGS sequence"/>
</dbReference>
<reference evidence="3 4" key="2">
    <citation type="submission" date="2019-01" db="EMBL/GenBank/DDBJ databases">
        <authorList>
            <person name="Li Y."/>
        </authorList>
    </citation>
    <scope>NUCLEOTIDE SEQUENCE [LARGE SCALE GENOMIC DNA]</scope>
    <source>
        <strain evidence="3 4">SK2B-1</strain>
    </source>
</reference>
<evidence type="ECO:0000259" key="2">
    <source>
        <dbReference type="Pfam" id="PF01970"/>
    </source>
</evidence>
<feature type="transmembrane region" description="Helical" evidence="1">
    <location>
        <begin position="315"/>
        <end position="337"/>
    </location>
</feature>
<dbReference type="EMBL" id="SAUZ01000029">
    <property type="protein sequence ID" value="RWR17319.1"/>
    <property type="molecule type" value="Genomic_DNA"/>
</dbReference>